<sequence length="164" mass="18950">AVDTGYQTSVFLVTIGEECFDIYEGLQFDYEEQTNDLSEVINKFEEFSVGETHEAYESYQFHLWKQENFENIETYITVLCQLAKNSNFEELKDRLNRDQVVVGVKDDLWREKLLAGKKLTLDKFLQIGRAHETSKQKTKAISSAVNATDLQLNYVTGPNNKKGY</sequence>
<accession>A0A0L8I3W4</accession>
<organism evidence="1">
    <name type="scientific">Octopus bimaculoides</name>
    <name type="common">California two-spotted octopus</name>
    <dbReference type="NCBI Taxonomy" id="37653"/>
    <lineage>
        <taxon>Eukaryota</taxon>
        <taxon>Metazoa</taxon>
        <taxon>Spiralia</taxon>
        <taxon>Lophotrochozoa</taxon>
        <taxon>Mollusca</taxon>
        <taxon>Cephalopoda</taxon>
        <taxon>Coleoidea</taxon>
        <taxon>Octopodiformes</taxon>
        <taxon>Octopoda</taxon>
        <taxon>Incirrata</taxon>
        <taxon>Octopodidae</taxon>
        <taxon>Octopus</taxon>
    </lineage>
</organism>
<feature type="non-terminal residue" evidence="1">
    <location>
        <position position="1"/>
    </location>
</feature>
<protein>
    <submittedName>
        <fullName evidence="1">Uncharacterized protein</fullName>
    </submittedName>
</protein>
<reference evidence="1" key="1">
    <citation type="submission" date="2015-07" db="EMBL/GenBank/DDBJ databases">
        <title>MeaNS - Measles Nucleotide Surveillance Program.</title>
        <authorList>
            <person name="Tran T."/>
            <person name="Druce J."/>
        </authorList>
    </citation>
    <scope>NUCLEOTIDE SEQUENCE</scope>
    <source>
        <strain evidence="1">UCB-OBI-ISO-001</strain>
        <tissue evidence="1">Gonad</tissue>
    </source>
</reference>
<evidence type="ECO:0000313" key="1">
    <source>
        <dbReference type="EMBL" id="KOF96198.1"/>
    </source>
</evidence>
<gene>
    <name evidence="1" type="ORF">OCBIM_22036060mg</name>
</gene>
<proteinExistence type="predicted"/>
<dbReference type="PANTHER" id="PTHR33198:SF19">
    <property type="entry name" value="CCHC-TYPE DOMAIN-CONTAINING PROTEIN"/>
    <property type="match status" value="1"/>
</dbReference>
<dbReference type="AlphaFoldDB" id="A0A0L8I3W4"/>
<dbReference type="STRING" id="37653.A0A0L8I3W4"/>
<dbReference type="EMBL" id="KQ416616">
    <property type="protein sequence ID" value="KOF96198.1"/>
    <property type="molecule type" value="Genomic_DNA"/>
</dbReference>
<dbReference type="PANTHER" id="PTHR33198">
    <property type="entry name" value="ANK_REP_REGION DOMAIN-CONTAINING PROTEIN-RELATED"/>
    <property type="match status" value="1"/>
</dbReference>
<name>A0A0L8I3W4_OCTBM</name>